<organism evidence="1 2">
    <name type="scientific">Empedobacter tilapiae</name>
    <dbReference type="NCBI Taxonomy" id="2491114"/>
    <lineage>
        <taxon>Bacteria</taxon>
        <taxon>Pseudomonadati</taxon>
        <taxon>Bacteroidota</taxon>
        <taxon>Flavobacteriia</taxon>
        <taxon>Flavobacteriales</taxon>
        <taxon>Weeksellaceae</taxon>
        <taxon>Empedobacter</taxon>
    </lineage>
</organism>
<keyword evidence="2" id="KW-1185">Reference proteome</keyword>
<reference evidence="1 2" key="1">
    <citation type="submission" date="2019-03" db="EMBL/GenBank/DDBJ databases">
        <title>Empedobacter tilapiae sp. nov., isolated from an intestine of Nile tilapia Oreochromis niloticus.</title>
        <authorList>
            <person name="Kim Y.-O."/>
            <person name="Yoon J.-H."/>
        </authorList>
    </citation>
    <scope>NUCLEOTIDE SEQUENCE [LARGE SCALE GENOMIC DNA]</scope>
    <source>
        <strain evidence="1 2">MRS2</strain>
    </source>
</reference>
<dbReference type="AlphaFoldDB" id="A0A4Z1BED4"/>
<gene>
    <name evidence="1" type="ORF">E4J94_12030</name>
</gene>
<sequence length="90" mass="9639">MIGSISKDAVGGQSVHNAITGQQNSLYSAWRKANPLKQMEIGEMTNIEVKAMVNAGIPEDIATGWVVKGLEDMQTKGVKSIANIPWNGVN</sequence>
<dbReference type="OrthoDB" id="1453391at2"/>
<dbReference type="EMBL" id="SRPE01000008">
    <property type="protein sequence ID" value="TGN26077.1"/>
    <property type="molecule type" value="Genomic_DNA"/>
</dbReference>
<protein>
    <submittedName>
        <fullName evidence="1">Uncharacterized protein</fullName>
    </submittedName>
</protein>
<comment type="caution">
    <text evidence="1">The sequence shown here is derived from an EMBL/GenBank/DDBJ whole genome shotgun (WGS) entry which is preliminary data.</text>
</comment>
<dbReference type="RefSeq" id="WP_135836051.1">
    <property type="nucleotide sequence ID" value="NZ_SRPE01000008.1"/>
</dbReference>
<evidence type="ECO:0000313" key="1">
    <source>
        <dbReference type="EMBL" id="TGN26077.1"/>
    </source>
</evidence>
<accession>A0A4Z1BED4</accession>
<evidence type="ECO:0000313" key="2">
    <source>
        <dbReference type="Proteomes" id="UP000297998"/>
    </source>
</evidence>
<name>A0A4Z1BED4_9FLAO</name>
<proteinExistence type="predicted"/>
<dbReference type="Proteomes" id="UP000297998">
    <property type="component" value="Unassembled WGS sequence"/>
</dbReference>